<reference evidence="13" key="1">
    <citation type="submission" date="2019-11" db="EMBL/GenBank/DDBJ databases">
        <authorList>
            <person name="Liu Y."/>
            <person name="Hou J."/>
            <person name="Li T.-Q."/>
            <person name="Guan C.-H."/>
            <person name="Wu X."/>
            <person name="Wu H.-Z."/>
            <person name="Ling F."/>
            <person name="Zhang R."/>
            <person name="Shi X.-G."/>
            <person name="Ren J.-P."/>
            <person name="Chen E.-F."/>
            <person name="Sun J.-M."/>
        </authorList>
    </citation>
    <scope>NUCLEOTIDE SEQUENCE</scope>
    <source>
        <strain evidence="13">Adult_tree_wgs_1</strain>
        <tissue evidence="13">Leaves</tissue>
    </source>
</reference>
<gene>
    <name evidence="13" type="ORF">RHSIM_Rhsim04G0092300</name>
</gene>
<evidence type="ECO:0000256" key="10">
    <source>
        <dbReference type="ARBA" id="ARBA00047899"/>
    </source>
</evidence>
<dbReference type="Gene3D" id="3.80.10.10">
    <property type="entry name" value="Ribonuclease Inhibitor"/>
    <property type="match status" value="1"/>
</dbReference>
<comment type="subcellular location">
    <subcellularLocation>
        <location evidence="1">Membrane</location>
        <topology evidence="1">Single-pass type I membrane protein</topology>
    </subcellularLocation>
</comment>
<dbReference type="OrthoDB" id="4062651at2759"/>
<keyword evidence="8" id="KW-0675">Receptor</keyword>
<dbReference type="Gene3D" id="1.10.510.10">
    <property type="entry name" value="Transferase(Phosphotransferase) domain 1"/>
    <property type="match status" value="1"/>
</dbReference>
<dbReference type="EC" id="2.7.11.1" evidence="2"/>
<dbReference type="InterPro" id="IPR000719">
    <property type="entry name" value="Prot_kinase_dom"/>
</dbReference>
<dbReference type="PROSITE" id="PS50011">
    <property type="entry name" value="PROTEIN_KINASE_DOM"/>
    <property type="match status" value="1"/>
</dbReference>
<evidence type="ECO:0000256" key="3">
    <source>
        <dbReference type="ARBA" id="ARBA00022553"/>
    </source>
</evidence>
<evidence type="ECO:0000313" key="14">
    <source>
        <dbReference type="Proteomes" id="UP000626092"/>
    </source>
</evidence>
<comment type="caution">
    <text evidence="13">The sequence shown here is derived from an EMBL/GenBank/DDBJ whole genome shotgun (WGS) entry which is preliminary data.</text>
</comment>
<dbReference type="Pfam" id="PF11721">
    <property type="entry name" value="Malectin"/>
    <property type="match status" value="1"/>
</dbReference>
<evidence type="ECO:0000256" key="5">
    <source>
        <dbReference type="ARBA" id="ARBA00022729"/>
    </source>
</evidence>
<evidence type="ECO:0000256" key="9">
    <source>
        <dbReference type="ARBA" id="ARBA00023180"/>
    </source>
</evidence>
<dbReference type="InterPro" id="IPR032675">
    <property type="entry name" value="LRR_dom_sf"/>
</dbReference>
<feature type="domain" description="Protein kinase" evidence="12">
    <location>
        <begin position="97"/>
        <end position="427"/>
    </location>
</feature>
<dbReference type="InterPro" id="IPR021720">
    <property type="entry name" value="Malectin_dom"/>
</dbReference>
<keyword evidence="14" id="KW-1185">Reference proteome</keyword>
<accession>A0A834H6Z0</accession>
<dbReference type="GO" id="GO:0016020">
    <property type="term" value="C:membrane"/>
    <property type="evidence" value="ECO:0007669"/>
    <property type="project" value="UniProtKB-SubCell"/>
</dbReference>
<evidence type="ECO:0000256" key="4">
    <source>
        <dbReference type="ARBA" id="ARBA00022679"/>
    </source>
</evidence>
<dbReference type="InterPro" id="IPR051824">
    <property type="entry name" value="LRR_Rcpt-Like_S/T_Kinase"/>
</dbReference>
<dbReference type="PANTHER" id="PTHR48006">
    <property type="entry name" value="LEUCINE-RICH REPEAT-CONTAINING PROTEIN DDB_G0281931-RELATED"/>
    <property type="match status" value="1"/>
</dbReference>
<dbReference type="SMART" id="SM00220">
    <property type="entry name" value="S_TKc"/>
    <property type="match status" value="1"/>
</dbReference>
<organism evidence="13 14">
    <name type="scientific">Rhododendron simsii</name>
    <name type="common">Sims's rhododendron</name>
    <dbReference type="NCBI Taxonomy" id="118357"/>
    <lineage>
        <taxon>Eukaryota</taxon>
        <taxon>Viridiplantae</taxon>
        <taxon>Streptophyta</taxon>
        <taxon>Embryophyta</taxon>
        <taxon>Tracheophyta</taxon>
        <taxon>Spermatophyta</taxon>
        <taxon>Magnoliopsida</taxon>
        <taxon>eudicotyledons</taxon>
        <taxon>Gunneridae</taxon>
        <taxon>Pentapetalae</taxon>
        <taxon>asterids</taxon>
        <taxon>Ericales</taxon>
        <taxon>Ericaceae</taxon>
        <taxon>Ericoideae</taxon>
        <taxon>Rhodoreae</taxon>
        <taxon>Rhododendron</taxon>
    </lineage>
</organism>
<dbReference type="FunFam" id="1.10.510.10:FF:001106">
    <property type="entry name" value="Probable LRR receptor-like serine/threonine-protein kinase At1g29720"/>
    <property type="match status" value="1"/>
</dbReference>
<dbReference type="Pfam" id="PF07714">
    <property type="entry name" value="PK_Tyr_Ser-Thr"/>
    <property type="match status" value="1"/>
</dbReference>
<evidence type="ECO:0000256" key="7">
    <source>
        <dbReference type="ARBA" id="ARBA00022840"/>
    </source>
</evidence>
<keyword evidence="6" id="KW-0547">Nucleotide-binding</keyword>
<sequence length="465" mass="52575">MKTILKKHDKISSSGELPEELAKLTTLQDFQIGDNDFTEKIPDFNQNWVNLTRLERWCRRISKIADEVGGIGKEIIKNYDVVVTNGTLEICFYWAGKGTIGFPVRGVYGTLISAISMHNPGKLNGTPLDFKFLCDFLGIMFGTKNGLLSEGTVIPVKQLSSKSNQGNREFVNEIGMISALQHPHPVKLYGCYIEGNQLLLVYEYMEINCLVNSKSLFNCFQYYCIHARTYLERREECQLQLDWPTRCKICIGIARGLAYLHEEARLMIVHGDMKATNVLPDKNLNLKISDFGLAKLDEEDNTHISTRIAGTYRYMALEYAMHGYLTDKADVYSFRIVALEIVNGRSITSYRTHDNCLYLLDWALVLKKKGNLMELVDPKLGSDFNKIKVTRMKNVALLCTNESPAVRLAMSSVVSMLEARTVPESSLVPNPDASYEEVNQMAMIIEIEKSFETDTSDGQIKSMSD</sequence>
<proteinExistence type="predicted"/>
<protein>
    <recommendedName>
        <fullName evidence="2">non-specific serine/threonine protein kinase</fullName>
        <ecNumber evidence="2">2.7.11.1</ecNumber>
    </recommendedName>
</protein>
<evidence type="ECO:0000313" key="13">
    <source>
        <dbReference type="EMBL" id="KAF7145793.1"/>
    </source>
</evidence>
<evidence type="ECO:0000256" key="1">
    <source>
        <dbReference type="ARBA" id="ARBA00004479"/>
    </source>
</evidence>
<keyword evidence="9" id="KW-0325">Glycoprotein</keyword>
<name>A0A834H6Z0_RHOSS</name>
<keyword evidence="3" id="KW-0597">Phosphoprotein</keyword>
<keyword evidence="7" id="KW-0067">ATP-binding</keyword>
<dbReference type="GO" id="GO:0005524">
    <property type="term" value="F:ATP binding"/>
    <property type="evidence" value="ECO:0007669"/>
    <property type="project" value="UniProtKB-KW"/>
</dbReference>
<evidence type="ECO:0000256" key="11">
    <source>
        <dbReference type="ARBA" id="ARBA00048679"/>
    </source>
</evidence>
<evidence type="ECO:0000256" key="2">
    <source>
        <dbReference type="ARBA" id="ARBA00012513"/>
    </source>
</evidence>
<keyword evidence="5" id="KW-0732">Signal</keyword>
<dbReference type="SUPFAM" id="SSF56112">
    <property type="entry name" value="Protein kinase-like (PK-like)"/>
    <property type="match status" value="1"/>
</dbReference>
<dbReference type="InterPro" id="IPR011009">
    <property type="entry name" value="Kinase-like_dom_sf"/>
</dbReference>
<evidence type="ECO:0000259" key="12">
    <source>
        <dbReference type="PROSITE" id="PS50011"/>
    </source>
</evidence>
<evidence type="ECO:0000256" key="8">
    <source>
        <dbReference type="ARBA" id="ARBA00023170"/>
    </source>
</evidence>
<evidence type="ECO:0000256" key="6">
    <source>
        <dbReference type="ARBA" id="ARBA00022741"/>
    </source>
</evidence>
<dbReference type="GO" id="GO:0004674">
    <property type="term" value="F:protein serine/threonine kinase activity"/>
    <property type="evidence" value="ECO:0007669"/>
    <property type="project" value="UniProtKB-EC"/>
</dbReference>
<comment type="catalytic activity">
    <reaction evidence="10">
        <text>L-threonyl-[protein] + ATP = O-phospho-L-threonyl-[protein] + ADP + H(+)</text>
        <dbReference type="Rhea" id="RHEA:46608"/>
        <dbReference type="Rhea" id="RHEA-COMP:11060"/>
        <dbReference type="Rhea" id="RHEA-COMP:11605"/>
        <dbReference type="ChEBI" id="CHEBI:15378"/>
        <dbReference type="ChEBI" id="CHEBI:30013"/>
        <dbReference type="ChEBI" id="CHEBI:30616"/>
        <dbReference type="ChEBI" id="CHEBI:61977"/>
        <dbReference type="ChEBI" id="CHEBI:456216"/>
        <dbReference type="EC" id="2.7.11.1"/>
    </reaction>
</comment>
<dbReference type="EMBL" id="WJXA01000004">
    <property type="protein sequence ID" value="KAF7145793.1"/>
    <property type="molecule type" value="Genomic_DNA"/>
</dbReference>
<comment type="catalytic activity">
    <reaction evidence="11">
        <text>L-seryl-[protein] + ATP = O-phospho-L-seryl-[protein] + ADP + H(+)</text>
        <dbReference type="Rhea" id="RHEA:17989"/>
        <dbReference type="Rhea" id="RHEA-COMP:9863"/>
        <dbReference type="Rhea" id="RHEA-COMP:11604"/>
        <dbReference type="ChEBI" id="CHEBI:15378"/>
        <dbReference type="ChEBI" id="CHEBI:29999"/>
        <dbReference type="ChEBI" id="CHEBI:30616"/>
        <dbReference type="ChEBI" id="CHEBI:83421"/>
        <dbReference type="ChEBI" id="CHEBI:456216"/>
        <dbReference type="EC" id="2.7.11.1"/>
    </reaction>
</comment>
<keyword evidence="4" id="KW-0808">Transferase</keyword>
<dbReference type="InterPro" id="IPR001245">
    <property type="entry name" value="Ser-Thr/Tyr_kinase_cat_dom"/>
</dbReference>
<dbReference type="AlphaFoldDB" id="A0A834H6Z0"/>
<dbReference type="Proteomes" id="UP000626092">
    <property type="component" value="Unassembled WGS sequence"/>
</dbReference>
<dbReference type="Gene3D" id="3.30.200.20">
    <property type="entry name" value="Phosphorylase Kinase, domain 1"/>
    <property type="match status" value="1"/>
</dbReference>
<dbReference type="PANTHER" id="PTHR48006:SF81">
    <property type="entry name" value="PROTEIN KINASE DOMAIN-CONTAINING PROTEIN"/>
    <property type="match status" value="1"/>
</dbReference>